<feature type="compositionally biased region" description="Basic and acidic residues" evidence="1">
    <location>
        <begin position="127"/>
        <end position="137"/>
    </location>
</feature>
<feature type="region of interest" description="Disordered" evidence="1">
    <location>
        <begin position="127"/>
        <end position="156"/>
    </location>
</feature>
<dbReference type="OrthoDB" id="5653829at2"/>
<proteinExistence type="predicted"/>
<keyword evidence="3" id="KW-1185">Reference proteome</keyword>
<sequence>MGKRSSKERAAFESAKSQRELCIQKLKKCQSETEFREILKKYEDKKRKSPLPSDLTTYHSQALRELDAQIKKITEELNARFSPVIPLIPTHEEQEGRVIGKHTTAATLPVEFIEEDNTLDANKDIETQVESRQETKKTLPNPLKGSRLQNQDKRPKNVHFQIEQTSEESTKNFTGSLTTESLGSAKKLTGREKRKIKAQLSDVEANLKIIYTKQLQYEAKAKENRKKKKGLEETKYNQAAVAANSIHQQISGLMNQYLLDGDLKSFQERSTSILDEKNRHVQTLRAHRGWWEEFLDNFVKLINSGFARMSSSIRVSELSMFKPVADGGKKVNGLIHSISSLTPIV</sequence>
<dbReference type="Proteomes" id="UP000255297">
    <property type="component" value="Unassembled WGS sequence"/>
</dbReference>
<evidence type="ECO:0000256" key="1">
    <source>
        <dbReference type="SAM" id="MobiDB-lite"/>
    </source>
</evidence>
<name>A0A378LSW7_9GAMM</name>
<protein>
    <submittedName>
        <fullName evidence="2">Uncharacterized protein</fullName>
    </submittedName>
</protein>
<reference evidence="2 3" key="1">
    <citation type="submission" date="2018-06" db="EMBL/GenBank/DDBJ databases">
        <authorList>
            <consortium name="Pathogen Informatics"/>
            <person name="Doyle S."/>
        </authorList>
    </citation>
    <scope>NUCLEOTIDE SEQUENCE [LARGE SCALE GENOMIC DNA]</scope>
    <source>
        <strain evidence="2 3">NCTC11532</strain>
    </source>
</reference>
<dbReference type="RefSeq" id="WP_031564888.1">
    <property type="nucleotide sequence ID" value="NZ_CAAAIS010000001.1"/>
</dbReference>
<evidence type="ECO:0000313" key="3">
    <source>
        <dbReference type="Proteomes" id="UP000255297"/>
    </source>
</evidence>
<accession>A0A378LSW7</accession>
<evidence type="ECO:0000313" key="2">
    <source>
        <dbReference type="EMBL" id="STY29797.1"/>
    </source>
</evidence>
<gene>
    <name evidence="2" type="ORF">NCTC11532_01996</name>
</gene>
<organism evidence="2 3">
    <name type="scientific">Legionella wadsworthii</name>
    <dbReference type="NCBI Taxonomy" id="28088"/>
    <lineage>
        <taxon>Bacteria</taxon>
        <taxon>Pseudomonadati</taxon>
        <taxon>Pseudomonadota</taxon>
        <taxon>Gammaproteobacteria</taxon>
        <taxon>Legionellales</taxon>
        <taxon>Legionellaceae</taxon>
        <taxon>Legionella</taxon>
    </lineage>
</organism>
<dbReference type="STRING" id="1122170.GCA_000701265_00490"/>
<dbReference type="AlphaFoldDB" id="A0A378LSW7"/>
<dbReference type="EMBL" id="UGPB01000001">
    <property type="protein sequence ID" value="STY29797.1"/>
    <property type="molecule type" value="Genomic_DNA"/>
</dbReference>